<dbReference type="OrthoDB" id="1682134at2"/>
<organism evidence="1 2">
    <name type="scientific">Pelotomaculum propionicicum</name>
    <dbReference type="NCBI Taxonomy" id="258475"/>
    <lineage>
        <taxon>Bacteria</taxon>
        <taxon>Bacillati</taxon>
        <taxon>Bacillota</taxon>
        <taxon>Clostridia</taxon>
        <taxon>Eubacteriales</taxon>
        <taxon>Desulfotomaculaceae</taxon>
        <taxon>Pelotomaculum</taxon>
    </lineage>
</organism>
<gene>
    <name evidence="1" type="ORF">Pmgp_01218</name>
</gene>
<dbReference type="Gene3D" id="6.10.140.1110">
    <property type="match status" value="1"/>
</dbReference>
<dbReference type="AlphaFoldDB" id="A0A4Y7RTP6"/>
<dbReference type="EMBL" id="QFFZ01000009">
    <property type="protein sequence ID" value="TEB12062.1"/>
    <property type="molecule type" value="Genomic_DNA"/>
</dbReference>
<dbReference type="InterPro" id="IPR021297">
    <property type="entry name" value="YlqD"/>
</dbReference>
<evidence type="ECO:0008006" key="3">
    <source>
        <dbReference type="Google" id="ProtNLM"/>
    </source>
</evidence>
<keyword evidence="2" id="KW-1185">Reference proteome</keyword>
<dbReference type="Pfam" id="PF11068">
    <property type="entry name" value="YlqD"/>
    <property type="match status" value="1"/>
</dbReference>
<proteinExistence type="predicted"/>
<name>A0A4Y7RTP6_9FIRM</name>
<accession>A0A4Y7RTP6</accession>
<reference evidence="1 2" key="1">
    <citation type="journal article" date="2018" name="Environ. Microbiol.">
        <title>Novel energy conservation strategies and behaviour of Pelotomaculum schinkii driving syntrophic propionate catabolism.</title>
        <authorList>
            <person name="Hidalgo-Ahumada C.A.P."/>
            <person name="Nobu M.K."/>
            <person name="Narihiro T."/>
            <person name="Tamaki H."/>
            <person name="Liu W.T."/>
            <person name="Kamagata Y."/>
            <person name="Stams A.J.M."/>
            <person name="Imachi H."/>
            <person name="Sousa D.Z."/>
        </authorList>
    </citation>
    <scope>NUCLEOTIDE SEQUENCE [LARGE SCALE GENOMIC DNA]</scope>
    <source>
        <strain evidence="1 2">MGP</strain>
    </source>
</reference>
<dbReference type="Proteomes" id="UP000297597">
    <property type="component" value="Unassembled WGS sequence"/>
</dbReference>
<dbReference type="RefSeq" id="WP_134213090.1">
    <property type="nucleotide sequence ID" value="NZ_QFFZ01000009.1"/>
</dbReference>
<protein>
    <recommendedName>
        <fullName evidence="3">YlqD protein</fullName>
    </recommendedName>
</protein>
<sequence>MQSLTLIRPVLIKTIVTENYKKTLAAELQEAVRRVELDLQHLDFQEKRLLAELEKKNPQGVPDARHDLEQERSRRLASRQKLIDKLKEVGQLALGAEVISGKMESPVEIKAGDNWGQVIGMEIILQDGVVSAIRQGSAGGSGSSER</sequence>
<evidence type="ECO:0000313" key="1">
    <source>
        <dbReference type="EMBL" id="TEB12062.1"/>
    </source>
</evidence>
<comment type="caution">
    <text evidence="1">The sequence shown here is derived from an EMBL/GenBank/DDBJ whole genome shotgun (WGS) entry which is preliminary data.</text>
</comment>
<evidence type="ECO:0000313" key="2">
    <source>
        <dbReference type="Proteomes" id="UP000297597"/>
    </source>
</evidence>